<name>A0ACB6R8J1_9PLEO</name>
<keyword evidence="2" id="KW-1185">Reference proteome</keyword>
<protein>
    <submittedName>
        <fullName evidence="1">Uncharacterized protein</fullName>
    </submittedName>
</protein>
<dbReference type="Proteomes" id="UP000799755">
    <property type="component" value="Unassembled WGS sequence"/>
</dbReference>
<dbReference type="EMBL" id="MU003495">
    <property type="protein sequence ID" value="KAF2475639.1"/>
    <property type="molecule type" value="Genomic_DNA"/>
</dbReference>
<evidence type="ECO:0000313" key="1">
    <source>
        <dbReference type="EMBL" id="KAF2475639.1"/>
    </source>
</evidence>
<proteinExistence type="predicted"/>
<accession>A0ACB6R8J1</accession>
<organism evidence="1 2">
    <name type="scientific">Lindgomyces ingoldianus</name>
    <dbReference type="NCBI Taxonomy" id="673940"/>
    <lineage>
        <taxon>Eukaryota</taxon>
        <taxon>Fungi</taxon>
        <taxon>Dikarya</taxon>
        <taxon>Ascomycota</taxon>
        <taxon>Pezizomycotina</taxon>
        <taxon>Dothideomycetes</taxon>
        <taxon>Pleosporomycetidae</taxon>
        <taxon>Pleosporales</taxon>
        <taxon>Lindgomycetaceae</taxon>
        <taxon>Lindgomyces</taxon>
    </lineage>
</organism>
<gene>
    <name evidence="1" type="ORF">BDR25DRAFT_211783</name>
</gene>
<reference evidence="1" key="1">
    <citation type="journal article" date="2020" name="Stud. Mycol.">
        <title>101 Dothideomycetes genomes: a test case for predicting lifestyles and emergence of pathogens.</title>
        <authorList>
            <person name="Haridas S."/>
            <person name="Albert R."/>
            <person name="Binder M."/>
            <person name="Bloem J."/>
            <person name="Labutti K."/>
            <person name="Salamov A."/>
            <person name="Andreopoulos B."/>
            <person name="Baker S."/>
            <person name="Barry K."/>
            <person name="Bills G."/>
            <person name="Bluhm B."/>
            <person name="Cannon C."/>
            <person name="Castanera R."/>
            <person name="Culley D."/>
            <person name="Daum C."/>
            <person name="Ezra D."/>
            <person name="Gonzalez J."/>
            <person name="Henrissat B."/>
            <person name="Kuo A."/>
            <person name="Liang C."/>
            <person name="Lipzen A."/>
            <person name="Lutzoni F."/>
            <person name="Magnuson J."/>
            <person name="Mondo S."/>
            <person name="Nolan M."/>
            <person name="Ohm R."/>
            <person name="Pangilinan J."/>
            <person name="Park H.-J."/>
            <person name="Ramirez L."/>
            <person name="Alfaro M."/>
            <person name="Sun H."/>
            <person name="Tritt A."/>
            <person name="Yoshinaga Y."/>
            <person name="Zwiers L.-H."/>
            <person name="Turgeon B."/>
            <person name="Goodwin S."/>
            <person name="Spatafora J."/>
            <person name="Crous P."/>
            <person name="Grigoriev I."/>
        </authorList>
    </citation>
    <scope>NUCLEOTIDE SEQUENCE</scope>
    <source>
        <strain evidence="1">ATCC 200398</strain>
    </source>
</reference>
<evidence type="ECO:0000313" key="2">
    <source>
        <dbReference type="Proteomes" id="UP000799755"/>
    </source>
</evidence>
<sequence>MSGYYPPNQHIPPQYYNVNPNAVPNPNIQNVPPMTTAEAHIPHGLPDTPIYHGLPGAFVPYPEPQMQQAYMDQYEDIPGVMGAPPGGNGRMRRRSAPGDHVKHRRTRSGCYTCRNRRVKCDENHPVCERCRKGNRECVYPEPQSASKSGRSGAKLGQKSGQESGSSPEDQQEDLKEPLSAIPDDDEEVETESNTVSNAPSNRDPSDTPSLTHGRSPSPSTEASSTIANSMPRPPLSRSTSNQATKQSATPSRYIPELPNDVKFYLNYFRNQVSFHHYALKRDGGNFLQTAFLDMTIKNEPLLYAVVGFAAYYHTLSKPDGRMSSFLQYYDRSVSLLIESLTKSKKHTLATLMTVLQLASIEEVLGDWVNLMGHQKAAYQILKKLYTPQTITKSELLRKVLLWYVRFDLFVGFQSGAEAVLGQEWYVSIHDFYVHQARENPENITLKYEERFAYSRLVAKDFNDLFARRSKGQLTDEAFMTQLGEIDQRVKGLDKNIDPILFDPSGYITDFSGTPDPDDIVNPYEPNIIWQGQQWTSNYLLLDSWGIMFMYNIQCSLALRRPIDPDVGEKAYRAAQTFEAVTMYPKAPPGAIIEAQACLAIATLFLPKDPKTIQWCRRTFAKIESAGYIYSTTLRNRMLEAWGLEPSDWWLPNDEGCPPIIRSIKNFISDRTQEPKDQTSEDLREMRGIFSSLNISDSPSSDRTSDTPIEGILGSAGVPTNLDETLIYTGGSPDFAWSYEHEKFGGQDPYTTGQFPGQ</sequence>
<comment type="caution">
    <text evidence="1">The sequence shown here is derived from an EMBL/GenBank/DDBJ whole genome shotgun (WGS) entry which is preliminary data.</text>
</comment>